<dbReference type="GO" id="GO:0061863">
    <property type="term" value="F:microtubule plus end polymerase"/>
    <property type="evidence" value="ECO:0007669"/>
    <property type="project" value="InterPro"/>
</dbReference>
<feature type="coiled-coil region" evidence="4">
    <location>
        <begin position="222"/>
        <end position="249"/>
    </location>
</feature>
<comment type="subcellular location">
    <subcellularLocation>
        <location evidence="1">Cytoplasm</location>
        <location evidence="1">Cytoskeleton</location>
    </subcellularLocation>
</comment>
<reference evidence="7" key="1">
    <citation type="submission" date="2017-02" db="UniProtKB">
        <authorList>
            <consortium name="WormBaseParasite"/>
        </authorList>
    </citation>
    <scope>IDENTIFICATION</scope>
</reference>
<dbReference type="GO" id="GO:0030951">
    <property type="term" value="P:establishment or maintenance of microtubule cytoskeleton polarity"/>
    <property type="evidence" value="ECO:0007669"/>
    <property type="project" value="InterPro"/>
</dbReference>
<feature type="domain" description="TOG" evidence="5">
    <location>
        <begin position="280"/>
        <end position="523"/>
    </location>
</feature>
<dbReference type="InterPro" id="IPR048491">
    <property type="entry name" value="XMAP215_CLASP_TOG"/>
</dbReference>
<dbReference type="GO" id="GO:0046785">
    <property type="term" value="P:microtubule polymerization"/>
    <property type="evidence" value="ECO:0007669"/>
    <property type="project" value="InterPro"/>
</dbReference>
<dbReference type="InterPro" id="IPR034085">
    <property type="entry name" value="TOG"/>
</dbReference>
<dbReference type="STRING" id="1147741.A0A0R3RZR1"/>
<dbReference type="InterPro" id="IPR011989">
    <property type="entry name" value="ARM-like"/>
</dbReference>
<protein>
    <submittedName>
        <fullName evidence="7">TOG domain-containing protein</fullName>
    </submittedName>
</protein>
<accession>A0A0R3RZR1</accession>
<evidence type="ECO:0000256" key="2">
    <source>
        <dbReference type="ARBA" id="ARBA00022490"/>
    </source>
</evidence>
<keyword evidence="2" id="KW-0963">Cytoplasm</keyword>
<dbReference type="WBParaSite" id="EEL_0000782801-mRNA-1">
    <property type="protein sequence ID" value="EEL_0000782801-mRNA-1"/>
    <property type="gene ID" value="EEL_0000782801"/>
</dbReference>
<evidence type="ECO:0000256" key="1">
    <source>
        <dbReference type="ARBA" id="ARBA00004245"/>
    </source>
</evidence>
<dbReference type="PANTHER" id="PTHR12609">
    <property type="entry name" value="MICROTUBULE ASSOCIATED PROTEIN XMAP215"/>
    <property type="match status" value="1"/>
</dbReference>
<dbReference type="GO" id="GO:0051010">
    <property type="term" value="F:microtubule plus-end binding"/>
    <property type="evidence" value="ECO:0007669"/>
    <property type="project" value="InterPro"/>
</dbReference>
<organism evidence="6 7">
    <name type="scientific">Elaeophora elaphi</name>
    <dbReference type="NCBI Taxonomy" id="1147741"/>
    <lineage>
        <taxon>Eukaryota</taxon>
        <taxon>Metazoa</taxon>
        <taxon>Ecdysozoa</taxon>
        <taxon>Nematoda</taxon>
        <taxon>Chromadorea</taxon>
        <taxon>Rhabditida</taxon>
        <taxon>Spirurina</taxon>
        <taxon>Spiruromorpha</taxon>
        <taxon>Filarioidea</taxon>
        <taxon>Onchocercidae</taxon>
        <taxon>Elaeophora</taxon>
    </lineage>
</organism>
<dbReference type="SUPFAM" id="SSF48371">
    <property type="entry name" value="ARM repeat"/>
    <property type="match status" value="1"/>
</dbReference>
<evidence type="ECO:0000313" key="6">
    <source>
        <dbReference type="Proteomes" id="UP000050640"/>
    </source>
</evidence>
<dbReference type="InterPro" id="IPR016024">
    <property type="entry name" value="ARM-type_fold"/>
</dbReference>
<keyword evidence="3" id="KW-0206">Cytoskeleton</keyword>
<name>A0A0R3RZR1_9BILA</name>
<evidence type="ECO:0000256" key="3">
    <source>
        <dbReference type="ARBA" id="ARBA00023212"/>
    </source>
</evidence>
<feature type="domain" description="TOG" evidence="5">
    <location>
        <begin position="1"/>
        <end position="238"/>
    </location>
</feature>
<dbReference type="Pfam" id="PF21041">
    <property type="entry name" value="XMAP215_CLASP_TOG"/>
    <property type="match status" value="1"/>
</dbReference>
<dbReference type="FunFam" id="1.25.10.10:FF:000019">
    <property type="entry name" value="Cytoskeleton-associated protein 5"/>
    <property type="match status" value="2"/>
</dbReference>
<evidence type="ECO:0000313" key="7">
    <source>
        <dbReference type="WBParaSite" id="EEL_0000782801-mRNA-1"/>
    </source>
</evidence>
<dbReference type="AlphaFoldDB" id="A0A0R3RZR1"/>
<dbReference type="InterPro" id="IPR045110">
    <property type="entry name" value="XMAP215"/>
</dbReference>
<proteinExistence type="predicted"/>
<keyword evidence="4" id="KW-0175">Coiled coil</keyword>
<evidence type="ECO:0000256" key="4">
    <source>
        <dbReference type="SAM" id="Coils"/>
    </source>
</evidence>
<sequence>MDQVDITGDLPPGFFETIRSAKWDERRDVLSALIDSLSRHSSINPKVKYNEIVSELKLILLKDSNINVVILALRALTAFVKGLRRNFMKYIPMVLLHILEKFKEKKAVVKEAVMECLSLVAEYCDTTILTDPICEALEKTTNPNMKAGIDQWIYCILCRYPRSAAPMAFIKSVAPYLAKHSKDSDPNVRERSCMVFGAILRLVEEKITASIADGIFSDETKLKKIMEYLEKAEKDFEAYEQTRTETDIALESCASGENMEHYKESAGDLVQPDAEISSWELLTETKISDKIPCDIQKKLASKRWSDRKETLEILCRILENNPRLCPDEDHSELIGILREILEKDANINVAVVAAKCITGFANGLRYGFATFIPKIYVSVFEKFKEKKLILREPLIELCDVLALLTPLSAYIEVVEAALRNPNPQIKTQTALFLSRLLRQHSMHTLSLNCIREKLGPALTKLSFDADGDSREASFIAVGAIMKIAGENIVNECCKAMMKDVNKSAKVREHYEKLMQEFGPNASVAILKLHQKTKSTVGTAKVDGSDKAFSAGARTKGSKGDVKITKKVSYDAAVSRSKSNNAIMPAARIKSIHSVVSATSMEVKYIQLTGTDEAKNHEKNNSSEKDVFFDAVEKMEIVSDNSVDSRKSLKGNELCTVKERKPGVAAAEESISSQFVNRERKQHDAGDFTVPSVRNYKSRLPIPTSRGTSGSRIPLPVCRRI</sequence>
<dbReference type="SMART" id="SM01349">
    <property type="entry name" value="TOG"/>
    <property type="match status" value="2"/>
</dbReference>
<dbReference type="Proteomes" id="UP000050640">
    <property type="component" value="Unplaced"/>
</dbReference>
<evidence type="ECO:0000259" key="5">
    <source>
        <dbReference type="SMART" id="SM01349"/>
    </source>
</evidence>
<dbReference type="Gene3D" id="1.25.10.10">
    <property type="entry name" value="Leucine-rich Repeat Variant"/>
    <property type="match status" value="2"/>
</dbReference>
<dbReference type="GO" id="GO:0007051">
    <property type="term" value="P:spindle organization"/>
    <property type="evidence" value="ECO:0007669"/>
    <property type="project" value="InterPro"/>
</dbReference>
<keyword evidence="6" id="KW-1185">Reference proteome</keyword>
<dbReference type="GO" id="GO:0005856">
    <property type="term" value="C:cytoskeleton"/>
    <property type="evidence" value="ECO:0007669"/>
    <property type="project" value="UniProtKB-SubCell"/>
</dbReference>